<dbReference type="InterPro" id="IPR036249">
    <property type="entry name" value="Thioredoxin-like_sf"/>
</dbReference>
<sequence length="266" mass="28689">MKTIRNLPVKVLCVFSAGLLGVIAAPVYGADNADVATGDAAADHATMDDGTTNGTTNGAAPDHHAMNGMAMTDEAMDAMAPSTPDAKSDEAAAHAHHHMMDSGTIKTTVDYTLPPVTLVREDGKQVSLTDELNDGRPVLLTFIYTTCTTVCPMVSQTFQEFQEKLGSERDKVHLVSISIDPEEDTPERLRAYAARFNAGPEWQFYTGTIEASIAAQQAFNVYRGDKMNHTAAVFFRAAPGRQWLRIDGLASPAELLDAYRQVLAAQ</sequence>
<feature type="compositionally biased region" description="Low complexity" evidence="5">
    <location>
        <begin position="48"/>
        <end position="60"/>
    </location>
</feature>
<dbReference type="PANTHER" id="PTHR12151">
    <property type="entry name" value="ELECTRON TRANSPORT PROTIN SCO1/SENC FAMILY MEMBER"/>
    <property type="match status" value="1"/>
</dbReference>
<dbReference type="Pfam" id="PF02630">
    <property type="entry name" value="SCO1-SenC"/>
    <property type="match status" value="1"/>
</dbReference>
<dbReference type="PROSITE" id="PS51352">
    <property type="entry name" value="THIOREDOXIN_2"/>
    <property type="match status" value="1"/>
</dbReference>
<dbReference type="PANTHER" id="PTHR12151:SF25">
    <property type="entry name" value="LINALOOL DEHYDRATASE_ISOMERASE DOMAIN-CONTAINING PROTEIN"/>
    <property type="match status" value="1"/>
</dbReference>
<evidence type="ECO:0000259" key="7">
    <source>
        <dbReference type="PROSITE" id="PS51352"/>
    </source>
</evidence>
<dbReference type="CDD" id="cd02968">
    <property type="entry name" value="SCO"/>
    <property type="match status" value="1"/>
</dbReference>
<dbReference type="AlphaFoldDB" id="A0A3N6MU90"/>
<dbReference type="GO" id="GO:0046872">
    <property type="term" value="F:metal ion binding"/>
    <property type="evidence" value="ECO:0007669"/>
    <property type="project" value="UniProtKB-KW"/>
</dbReference>
<gene>
    <name evidence="8" type="ORF">D1Y85_15590</name>
</gene>
<comment type="caution">
    <text evidence="8">The sequence shown here is derived from an EMBL/GenBank/DDBJ whole genome shotgun (WGS) entry which is preliminary data.</text>
</comment>
<keyword evidence="2 3" id="KW-0186">Copper</keyword>
<protein>
    <submittedName>
        <fullName evidence="8">SCO family protein</fullName>
    </submittedName>
</protein>
<keyword evidence="6" id="KW-0732">Signal</keyword>
<feature type="domain" description="Thioredoxin" evidence="7">
    <location>
        <begin position="107"/>
        <end position="264"/>
    </location>
</feature>
<keyword evidence="4" id="KW-1015">Disulfide bond</keyword>
<evidence type="ECO:0000256" key="5">
    <source>
        <dbReference type="SAM" id="MobiDB-lite"/>
    </source>
</evidence>
<feature type="signal peptide" evidence="6">
    <location>
        <begin position="1"/>
        <end position="29"/>
    </location>
</feature>
<evidence type="ECO:0000256" key="6">
    <source>
        <dbReference type="SAM" id="SignalP"/>
    </source>
</evidence>
<feature type="region of interest" description="Disordered" evidence="5">
    <location>
        <begin position="46"/>
        <end position="65"/>
    </location>
</feature>
<keyword evidence="9" id="KW-1185">Reference proteome</keyword>
<evidence type="ECO:0000313" key="9">
    <source>
        <dbReference type="Proteomes" id="UP000272778"/>
    </source>
</evidence>
<feature type="disulfide bond" description="Redox-active" evidence="4">
    <location>
        <begin position="147"/>
        <end position="151"/>
    </location>
</feature>
<dbReference type="EMBL" id="RQIS01000010">
    <property type="protein sequence ID" value="RQH05475.1"/>
    <property type="molecule type" value="Genomic_DNA"/>
</dbReference>
<dbReference type="SUPFAM" id="SSF52833">
    <property type="entry name" value="Thioredoxin-like"/>
    <property type="match status" value="1"/>
</dbReference>
<organism evidence="8 9">
    <name type="scientific">Paraburkholderia dinghuensis</name>
    <dbReference type="NCBI Taxonomy" id="2305225"/>
    <lineage>
        <taxon>Bacteria</taxon>
        <taxon>Pseudomonadati</taxon>
        <taxon>Pseudomonadota</taxon>
        <taxon>Betaproteobacteria</taxon>
        <taxon>Burkholderiales</taxon>
        <taxon>Burkholderiaceae</taxon>
        <taxon>Paraburkholderia</taxon>
    </lineage>
</organism>
<feature type="binding site" evidence="3">
    <location>
        <position position="147"/>
    </location>
    <ligand>
        <name>Cu cation</name>
        <dbReference type="ChEBI" id="CHEBI:23378"/>
    </ligand>
</feature>
<evidence type="ECO:0000256" key="2">
    <source>
        <dbReference type="ARBA" id="ARBA00023008"/>
    </source>
</evidence>
<dbReference type="InterPro" id="IPR013766">
    <property type="entry name" value="Thioredoxin_domain"/>
</dbReference>
<evidence type="ECO:0000256" key="4">
    <source>
        <dbReference type="PIRSR" id="PIRSR603782-2"/>
    </source>
</evidence>
<keyword evidence="3" id="KW-0479">Metal-binding</keyword>
<dbReference type="InterPro" id="IPR003782">
    <property type="entry name" value="SCO1/SenC"/>
</dbReference>
<dbReference type="OrthoDB" id="8550465at2"/>
<evidence type="ECO:0000256" key="3">
    <source>
        <dbReference type="PIRSR" id="PIRSR603782-1"/>
    </source>
</evidence>
<proteinExistence type="inferred from homology"/>
<reference evidence="8 9" key="1">
    <citation type="submission" date="2018-11" db="EMBL/GenBank/DDBJ databases">
        <title>Paraburkholderia sp. DHOA04, isolated from soil.</title>
        <authorList>
            <person name="Gao Z.-H."/>
            <person name="Qiu L.-H."/>
            <person name="Fu J.-C."/>
        </authorList>
    </citation>
    <scope>NUCLEOTIDE SEQUENCE [LARGE SCALE GENOMIC DNA]</scope>
    <source>
        <strain evidence="8 9">DHOA04</strain>
    </source>
</reference>
<feature type="chain" id="PRO_5018011737" evidence="6">
    <location>
        <begin position="30"/>
        <end position="266"/>
    </location>
</feature>
<evidence type="ECO:0000256" key="1">
    <source>
        <dbReference type="ARBA" id="ARBA00010996"/>
    </source>
</evidence>
<name>A0A3N6MU90_9BURK</name>
<accession>A0A3N6MU90</accession>
<dbReference type="Proteomes" id="UP000272778">
    <property type="component" value="Unassembled WGS sequence"/>
</dbReference>
<dbReference type="Gene3D" id="3.40.30.10">
    <property type="entry name" value="Glutaredoxin"/>
    <property type="match status" value="1"/>
</dbReference>
<feature type="binding site" evidence="3">
    <location>
        <position position="151"/>
    </location>
    <ligand>
        <name>Cu cation</name>
        <dbReference type="ChEBI" id="CHEBI:23378"/>
    </ligand>
</feature>
<evidence type="ECO:0000313" key="8">
    <source>
        <dbReference type="EMBL" id="RQH05475.1"/>
    </source>
</evidence>
<comment type="similarity">
    <text evidence="1">Belongs to the SCO1/2 family.</text>
</comment>
<feature type="region of interest" description="Disordered" evidence="5">
    <location>
        <begin position="79"/>
        <end position="98"/>
    </location>
</feature>